<comment type="similarity">
    <text evidence="2">Belongs to the D-isomer specific 2-hydroxyacid dehydrogenase family.</text>
</comment>
<dbReference type="InterPro" id="IPR050223">
    <property type="entry name" value="D-isomer_2-hydroxyacid_DH"/>
</dbReference>
<dbReference type="STRING" id="5627.A0A1C7MKI0"/>
<dbReference type="InterPro" id="IPR036291">
    <property type="entry name" value="NAD(P)-bd_dom_sf"/>
</dbReference>
<protein>
    <submittedName>
        <fullName evidence="5">Glyoxylate reductase/hydroxypyruvate reductase</fullName>
    </submittedName>
</protein>
<dbReference type="PROSITE" id="PS00671">
    <property type="entry name" value="D_2_HYDROXYACID_DH_3"/>
    <property type="match status" value="1"/>
</dbReference>
<dbReference type="Pfam" id="PF00389">
    <property type="entry name" value="2-Hacid_dh"/>
    <property type="match status" value="1"/>
</dbReference>
<accession>A0A1C7MKI0</accession>
<gene>
    <name evidence="5" type="primary">GRHPR</name>
    <name evidence="5" type="ORF">A0H81_02566</name>
</gene>
<dbReference type="GO" id="GO:0005829">
    <property type="term" value="C:cytosol"/>
    <property type="evidence" value="ECO:0007669"/>
    <property type="project" value="TreeGrafter"/>
</dbReference>
<dbReference type="OrthoDB" id="9991913at2759"/>
<dbReference type="GO" id="GO:0016618">
    <property type="term" value="F:hydroxypyruvate reductase [NAD(P)H] activity"/>
    <property type="evidence" value="ECO:0007669"/>
    <property type="project" value="TreeGrafter"/>
</dbReference>
<keyword evidence="5" id="KW-0670">Pyruvate</keyword>
<dbReference type="InterPro" id="IPR006140">
    <property type="entry name" value="D-isomer_DH_NAD-bd"/>
</dbReference>
<feature type="domain" description="D-isomer specific 2-hydroxyacid dehydrogenase catalytic" evidence="3">
    <location>
        <begin position="127"/>
        <end position="439"/>
    </location>
</feature>
<proteinExistence type="inferred from homology"/>
<evidence type="ECO:0000256" key="1">
    <source>
        <dbReference type="ARBA" id="ARBA00023002"/>
    </source>
</evidence>
<dbReference type="GO" id="GO:0051287">
    <property type="term" value="F:NAD binding"/>
    <property type="evidence" value="ECO:0007669"/>
    <property type="project" value="InterPro"/>
</dbReference>
<evidence type="ECO:0000313" key="6">
    <source>
        <dbReference type="Proteomes" id="UP000092993"/>
    </source>
</evidence>
<sequence length="445" mass="48194">MTKETLALDTHRQSEIWRMGHVRAHPPTPCGGPPAPSPLNDSLSWIGFWVSRSSGSGGPLAGLSPIDSIKTLFVIACIRRYQYTLLHASPEACCGYIIVISATSNYLYRPTTDGQEPGVGAPTRHKVVISRNLGPDVMPLLTQRSDLEIVLWPENRVCDRKWLLENIAGATGVLVMLSEKIDAEFLDAAGPNIRVVSTMSVGYEHADLKELAKRGVRFGYTPDVLTDAVADLSWPNFTWSPFSFCGPQLSATSTHPSRTAGFIGFGRIAQATLARLVPFGFTHCLYTGNPSIAPDPAFDAEIAAKYNVREVRRVSLDELARESDVVFVLAPGGPSTYHIVDEKFLKGMKRTGVLVNTSRGTLVDSDALTKALREGWLWGAGLDVVEGEPNVTADHPLVKEPRCIVLPHIGSATTETRIGMATLAVNNLLGGVLGQTMPAELDISR</sequence>
<dbReference type="AlphaFoldDB" id="A0A1C7MKI0"/>
<reference evidence="5 6" key="1">
    <citation type="submission" date="2016-03" db="EMBL/GenBank/DDBJ databases">
        <title>Whole genome sequencing of Grifola frondosa 9006-11.</title>
        <authorList>
            <person name="Min B."/>
            <person name="Park H."/>
            <person name="Kim J.-G."/>
            <person name="Cho H."/>
            <person name="Oh Y.-L."/>
            <person name="Kong W.-S."/>
            <person name="Choi I.-G."/>
        </authorList>
    </citation>
    <scope>NUCLEOTIDE SEQUENCE [LARGE SCALE GENOMIC DNA]</scope>
    <source>
        <strain evidence="5 6">9006-11</strain>
    </source>
</reference>
<dbReference type="GO" id="GO:0030267">
    <property type="term" value="F:glyoxylate reductase (NADPH) activity"/>
    <property type="evidence" value="ECO:0007669"/>
    <property type="project" value="TreeGrafter"/>
</dbReference>
<dbReference type="Pfam" id="PF02826">
    <property type="entry name" value="2-Hacid_dh_C"/>
    <property type="match status" value="1"/>
</dbReference>
<evidence type="ECO:0000256" key="2">
    <source>
        <dbReference type="RuleBase" id="RU003719"/>
    </source>
</evidence>
<dbReference type="PANTHER" id="PTHR10996:SF277">
    <property type="entry name" value="GLYOXYLATE REDUCTASE_HYDROXYPYRUVATE REDUCTASE"/>
    <property type="match status" value="1"/>
</dbReference>
<organism evidence="5 6">
    <name type="scientific">Grifola frondosa</name>
    <name type="common">Maitake</name>
    <name type="synonym">Polyporus frondosus</name>
    <dbReference type="NCBI Taxonomy" id="5627"/>
    <lineage>
        <taxon>Eukaryota</taxon>
        <taxon>Fungi</taxon>
        <taxon>Dikarya</taxon>
        <taxon>Basidiomycota</taxon>
        <taxon>Agaricomycotina</taxon>
        <taxon>Agaricomycetes</taxon>
        <taxon>Polyporales</taxon>
        <taxon>Grifolaceae</taxon>
        <taxon>Grifola</taxon>
    </lineage>
</organism>
<evidence type="ECO:0000259" key="3">
    <source>
        <dbReference type="Pfam" id="PF00389"/>
    </source>
</evidence>
<dbReference type="InterPro" id="IPR006139">
    <property type="entry name" value="D-isomer_2_OHA_DH_cat_dom"/>
</dbReference>
<dbReference type="CDD" id="cd05301">
    <property type="entry name" value="GDH"/>
    <property type="match status" value="1"/>
</dbReference>
<dbReference type="InterPro" id="IPR029753">
    <property type="entry name" value="D-isomer_DH_CS"/>
</dbReference>
<comment type="caution">
    <text evidence="5">The sequence shown here is derived from an EMBL/GenBank/DDBJ whole genome shotgun (WGS) entry which is preliminary data.</text>
</comment>
<dbReference type="PANTHER" id="PTHR10996">
    <property type="entry name" value="2-HYDROXYACID DEHYDROGENASE-RELATED"/>
    <property type="match status" value="1"/>
</dbReference>
<keyword evidence="1 2" id="KW-0560">Oxidoreductase</keyword>
<feature type="domain" description="D-isomer specific 2-hydroxyacid dehydrogenase NAD-binding" evidence="4">
    <location>
        <begin position="256"/>
        <end position="410"/>
    </location>
</feature>
<dbReference type="SUPFAM" id="SSF52283">
    <property type="entry name" value="Formate/glycerate dehydrogenase catalytic domain-like"/>
    <property type="match status" value="1"/>
</dbReference>
<evidence type="ECO:0000313" key="5">
    <source>
        <dbReference type="EMBL" id="OBZ77372.1"/>
    </source>
</evidence>
<dbReference type="Gene3D" id="3.40.50.720">
    <property type="entry name" value="NAD(P)-binding Rossmann-like Domain"/>
    <property type="match status" value="4"/>
</dbReference>
<keyword evidence="6" id="KW-1185">Reference proteome</keyword>
<dbReference type="OMA" id="QITPHNA"/>
<evidence type="ECO:0000259" key="4">
    <source>
        <dbReference type="Pfam" id="PF02826"/>
    </source>
</evidence>
<dbReference type="EMBL" id="LUGG01000002">
    <property type="protein sequence ID" value="OBZ77372.1"/>
    <property type="molecule type" value="Genomic_DNA"/>
</dbReference>
<dbReference type="SUPFAM" id="SSF51735">
    <property type="entry name" value="NAD(P)-binding Rossmann-fold domains"/>
    <property type="match status" value="1"/>
</dbReference>
<name>A0A1C7MKI0_GRIFR</name>
<dbReference type="Proteomes" id="UP000092993">
    <property type="component" value="Unassembled WGS sequence"/>
</dbReference>